<dbReference type="EnsemblMetazoa" id="GPPI022778-RA">
    <property type="protein sequence ID" value="GPPI022778-PA"/>
    <property type="gene ID" value="GPPI022778"/>
</dbReference>
<sequence length="221" mass="25241">MYCSEAYSLILGRQIVCCHVLRVLHKPQEVFPKNKTDIQLYRGGCGRLKNWLWILGKVLNLAVYGCGAGVNMKSPNIMDENNTDVDTYGEGRNNDIKFVPDNGNDYINDPENETMLLENSPLKYYFGSKVHSTLWVHDFRKIRRENDRNKEQNYVNYVKKPVVCDDFGNIEVAQQVKGPFENSDLVDGKDAGENFSSALKEAEASRLLMFFRNTANIALLM</sequence>
<reference evidence="2" key="1">
    <citation type="submission" date="2015-01" db="EMBL/GenBank/DDBJ databases">
        <authorList>
            <person name="Aksoy S."/>
            <person name="Warren W."/>
            <person name="Wilson R.K."/>
        </authorList>
    </citation>
    <scope>NUCLEOTIDE SEQUENCE [LARGE SCALE GENOMIC DNA]</scope>
    <source>
        <strain evidence="2">IAEA</strain>
    </source>
</reference>
<keyword evidence="2" id="KW-1185">Reference proteome</keyword>
<dbReference type="EMBL" id="JXJN01010264">
    <property type="status" value="NOT_ANNOTATED_CDS"/>
    <property type="molecule type" value="Genomic_DNA"/>
</dbReference>
<reference evidence="1" key="2">
    <citation type="submission" date="2020-05" db="UniProtKB">
        <authorList>
            <consortium name="EnsemblMetazoa"/>
        </authorList>
    </citation>
    <scope>IDENTIFICATION</scope>
    <source>
        <strain evidence="1">IAEA</strain>
    </source>
</reference>
<name>A0A1B0B937_9MUSC</name>
<protein>
    <submittedName>
        <fullName evidence="1">Uncharacterized protein</fullName>
    </submittedName>
</protein>
<dbReference type="VEuPathDB" id="VectorBase:GPPI022778"/>
<proteinExistence type="predicted"/>
<dbReference type="AlphaFoldDB" id="A0A1B0B937"/>
<accession>A0A1B0B937</accession>
<dbReference type="EMBL" id="JXJN01010263">
    <property type="status" value="NOT_ANNOTATED_CDS"/>
    <property type="molecule type" value="Genomic_DNA"/>
</dbReference>
<dbReference type="STRING" id="67801.A0A1B0B937"/>
<organism evidence="1 2">
    <name type="scientific">Glossina palpalis gambiensis</name>
    <dbReference type="NCBI Taxonomy" id="67801"/>
    <lineage>
        <taxon>Eukaryota</taxon>
        <taxon>Metazoa</taxon>
        <taxon>Ecdysozoa</taxon>
        <taxon>Arthropoda</taxon>
        <taxon>Hexapoda</taxon>
        <taxon>Insecta</taxon>
        <taxon>Pterygota</taxon>
        <taxon>Neoptera</taxon>
        <taxon>Endopterygota</taxon>
        <taxon>Diptera</taxon>
        <taxon>Brachycera</taxon>
        <taxon>Muscomorpha</taxon>
        <taxon>Hippoboscoidea</taxon>
        <taxon>Glossinidae</taxon>
        <taxon>Glossina</taxon>
    </lineage>
</organism>
<dbReference type="Proteomes" id="UP000092460">
    <property type="component" value="Unassembled WGS sequence"/>
</dbReference>
<evidence type="ECO:0000313" key="1">
    <source>
        <dbReference type="EnsemblMetazoa" id="GPPI022778-PA"/>
    </source>
</evidence>
<evidence type="ECO:0000313" key="2">
    <source>
        <dbReference type="Proteomes" id="UP000092460"/>
    </source>
</evidence>